<organism evidence="1 2">
    <name type="scientific">Kribbella koreensis</name>
    <dbReference type="NCBI Taxonomy" id="57909"/>
    <lineage>
        <taxon>Bacteria</taxon>
        <taxon>Bacillati</taxon>
        <taxon>Actinomycetota</taxon>
        <taxon>Actinomycetes</taxon>
        <taxon>Propionibacteriales</taxon>
        <taxon>Kribbellaceae</taxon>
        <taxon>Kribbella</taxon>
    </lineage>
</organism>
<keyword evidence="2" id="KW-1185">Reference proteome</keyword>
<reference evidence="1 2" key="1">
    <citation type="journal article" date="2019" name="Int. J. Syst. Evol. Microbiol.">
        <title>The Global Catalogue of Microorganisms (GCM) 10K type strain sequencing project: providing services to taxonomists for standard genome sequencing and annotation.</title>
        <authorList>
            <consortium name="The Broad Institute Genomics Platform"/>
            <consortium name="The Broad Institute Genome Sequencing Center for Infectious Disease"/>
            <person name="Wu L."/>
            <person name="Ma J."/>
        </authorList>
    </citation>
    <scope>NUCLEOTIDE SEQUENCE [LARGE SCALE GENOMIC DNA]</scope>
    <source>
        <strain evidence="1 2">JCM 10977</strain>
    </source>
</reference>
<dbReference type="InterPro" id="IPR011051">
    <property type="entry name" value="RmlC_Cupin_sf"/>
</dbReference>
<protein>
    <recommendedName>
        <fullName evidence="3">HutD family protein</fullName>
    </recommendedName>
</protein>
<dbReference type="Pfam" id="PF05962">
    <property type="entry name" value="HutD"/>
    <property type="match status" value="1"/>
</dbReference>
<name>A0ABN1QXY7_9ACTN</name>
<dbReference type="RefSeq" id="WP_343974005.1">
    <property type="nucleotide sequence ID" value="NZ_BAAAHK010000012.1"/>
</dbReference>
<dbReference type="Proteomes" id="UP001500542">
    <property type="component" value="Unassembled WGS sequence"/>
</dbReference>
<dbReference type="InterPro" id="IPR014710">
    <property type="entry name" value="RmlC-like_jellyroll"/>
</dbReference>
<evidence type="ECO:0008006" key="3">
    <source>
        <dbReference type="Google" id="ProtNLM"/>
    </source>
</evidence>
<dbReference type="PANTHER" id="PTHR37943">
    <property type="entry name" value="PROTEIN VES"/>
    <property type="match status" value="1"/>
</dbReference>
<dbReference type="PANTHER" id="PTHR37943:SF1">
    <property type="entry name" value="PROTEIN VES"/>
    <property type="match status" value="1"/>
</dbReference>
<dbReference type="Gene3D" id="2.60.120.10">
    <property type="entry name" value="Jelly Rolls"/>
    <property type="match status" value="1"/>
</dbReference>
<dbReference type="InterPro" id="IPR010282">
    <property type="entry name" value="Uncharacterised_HutD/Ves"/>
</dbReference>
<dbReference type="SUPFAM" id="SSF51182">
    <property type="entry name" value="RmlC-like cupins"/>
    <property type="match status" value="1"/>
</dbReference>
<sequence length="153" mass="16371">MTSRVLSPDAVQAVAWRNGAGATRQLVDDPGGWRLSVADLEVDAAFSDFSGLDRVFLPLVDVVLSIDGERRAVARGTAVEFRGEAKVAVELVAGPGRAVNLMTVRGRCSGGLAAIPRSEWEEQTARSEWDEGQPGVFVDLGEVVVEVRISYST</sequence>
<comment type="caution">
    <text evidence="1">The sequence shown here is derived from an EMBL/GenBank/DDBJ whole genome shotgun (WGS) entry which is preliminary data.</text>
</comment>
<proteinExistence type="predicted"/>
<accession>A0ABN1QXY7</accession>
<evidence type="ECO:0000313" key="2">
    <source>
        <dbReference type="Proteomes" id="UP001500542"/>
    </source>
</evidence>
<dbReference type="EMBL" id="BAAAHK010000012">
    <property type="protein sequence ID" value="GAA0949047.1"/>
    <property type="molecule type" value="Genomic_DNA"/>
</dbReference>
<gene>
    <name evidence="1" type="ORF">GCM10009554_47260</name>
</gene>
<evidence type="ECO:0000313" key="1">
    <source>
        <dbReference type="EMBL" id="GAA0949047.1"/>
    </source>
</evidence>